<dbReference type="Pfam" id="PF00024">
    <property type="entry name" value="PAN_1"/>
    <property type="match status" value="1"/>
</dbReference>
<name>A0A915NKW5_9BILA</name>
<accession>A0A915NKW5</accession>
<evidence type="ECO:0000259" key="2">
    <source>
        <dbReference type="PROSITE" id="PS50948"/>
    </source>
</evidence>
<sequence>MIGAKPVREHSLCLQFCLETTKCKAVNYFESIGGKKDQKTGFCELLVETQYDNPRLMRPFRKATYYEKIKCRTSVEGEEATEEGQQQPFKFNSSKGKDLLLQQTSSSPSVERRFKNVKRNLQNRKDIQKDFSWKNEGHKPLLYM</sequence>
<dbReference type="SUPFAM" id="SSF57414">
    <property type="entry name" value="Hairpin loop containing domain-like"/>
    <property type="match status" value="1"/>
</dbReference>
<dbReference type="InterPro" id="IPR003609">
    <property type="entry name" value="Pan_app"/>
</dbReference>
<dbReference type="PROSITE" id="PS50948">
    <property type="entry name" value="PAN"/>
    <property type="match status" value="1"/>
</dbReference>
<reference evidence="4" key="1">
    <citation type="submission" date="2022-11" db="UniProtKB">
        <authorList>
            <consortium name="WormBaseParasite"/>
        </authorList>
    </citation>
    <scope>IDENTIFICATION</scope>
</reference>
<protein>
    <submittedName>
        <fullName evidence="4">Apple domain-containing protein</fullName>
    </submittedName>
</protein>
<evidence type="ECO:0000313" key="3">
    <source>
        <dbReference type="Proteomes" id="UP000887560"/>
    </source>
</evidence>
<dbReference type="AlphaFoldDB" id="A0A915NKW5"/>
<organism evidence="3 4">
    <name type="scientific">Meloidogyne floridensis</name>
    <dbReference type="NCBI Taxonomy" id="298350"/>
    <lineage>
        <taxon>Eukaryota</taxon>
        <taxon>Metazoa</taxon>
        <taxon>Ecdysozoa</taxon>
        <taxon>Nematoda</taxon>
        <taxon>Chromadorea</taxon>
        <taxon>Rhabditida</taxon>
        <taxon>Tylenchina</taxon>
        <taxon>Tylenchomorpha</taxon>
        <taxon>Tylenchoidea</taxon>
        <taxon>Meloidogynidae</taxon>
        <taxon>Meloidogyninae</taxon>
        <taxon>Meloidogyne</taxon>
    </lineage>
</organism>
<dbReference type="Proteomes" id="UP000887560">
    <property type="component" value="Unplaced"/>
</dbReference>
<keyword evidence="3" id="KW-1185">Reference proteome</keyword>
<feature type="domain" description="Apple" evidence="2">
    <location>
        <begin position="1"/>
        <end position="71"/>
    </location>
</feature>
<evidence type="ECO:0000313" key="4">
    <source>
        <dbReference type="WBParaSite" id="scf7180000418626.g2662"/>
    </source>
</evidence>
<dbReference type="WBParaSite" id="scf7180000418626.g2662">
    <property type="protein sequence ID" value="scf7180000418626.g2662"/>
    <property type="gene ID" value="scf7180000418626.g2662"/>
</dbReference>
<evidence type="ECO:0000256" key="1">
    <source>
        <dbReference type="SAM" id="MobiDB-lite"/>
    </source>
</evidence>
<feature type="region of interest" description="Disordered" evidence="1">
    <location>
        <begin position="75"/>
        <end position="95"/>
    </location>
</feature>
<proteinExistence type="predicted"/>